<evidence type="ECO:0000313" key="1">
    <source>
        <dbReference type="EMBL" id="KAL1270562.1"/>
    </source>
</evidence>
<evidence type="ECO:0000313" key="2">
    <source>
        <dbReference type="Proteomes" id="UP001558613"/>
    </source>
</evidence>
<keyword evidence="2" id="KW-1185">Reference proteome</keyword>
<dbReference type="InterPro" id="IPR036397">
    <property type="entry name" value="RNaseH_sf"/>
</dbReference>
<proteinExistence type="predicted"/>
<evidence type="ECO:0008006" key="3">
    <source>
        <dbReference type="Google" id="ProtNLM"/>
    </source>
</evidence>
<reference evidence="1 2" key="1">
    <citation type="submission" date="2023-09" db="EMBL/GenBank/DDBJ databases">
        <authorList>
            <person name="Wang M."/>
        </authorList>
    </citation>
    <scope>NUCLEOTIDE SEQUENCE [LARGE SCALE GENOMIC DNA]</scope>
    <source>
        <strain evidence="1">GT-2023</strain>
        <tissue evidence="1">Liver</tissue>
    </source>
</reference>
<sequence length="111" mass="12873">MMPLFQKLVRMAVFQHDNDPKHTTKMTTALLRKLNVKEWPSMSLNLNPIKHLWGILKRKVEKHHVSNTQQLHNVIIEEWKRILATACAALVNSMSRMIKAVLDNSGTNTKY</sequence>
<protein>
    <recommendedName>
        <fullName evidence="3">Tc1-like transposase DDE domain-containing protein</fullName>
    </recommendedName>
</protein>
<organism evidence="1 2">
    <name type="scientific">Cirrhinus molitorella</name>
    <name type="common">mud carp</name>
    <dbReference type="NCBI Taxonomy" id="172907"/>
    <lineage>
        <taxon>Eukaryota</taxon>
        <taxon>Metazoa</taxon>
        <taxon>Chordata</taxon>
        <taxon>Craniata</taxon>
        <taxon>Vertebrata</taxon>
        <taxon>Euteleostomi</taxon>
        <taxon>Actinopterygii</taxon>
        <taxon>Neopterygii</taxon>
        <taxon>Teleostei</taxon>
        <taxon>Ostariophysi</taxon>
        <taxon>Cypriniformes</taxon>
        <taxon>Cyprinidae</taxon>
        <taxon>Labeoninae</taxon>
        <taxon>Labeonini</taxon>
        <taxon>Cirrhinus</taxon>
    </lineage>
</organism>
<accession>A0ABR3N115</accession>
<comment type="caution">
    <text evidence="1">The sequence shown here is derived from an EMBL/GenBank/DDBJ whole genome shotgun (WGS) entry which is preliminary data.</text>
</comment>
<dbReference type="Gene3D" id="3.30.420.10">
    <property type="entry name" value="Ribonuclease H-like superfamily/Ribonuclease H"/>
    <property type="match status" value="1"/>
</dbReference>
<gene>
    <name evidence="1" type="ORF">QQF64_029578</name>
</gene>
<dbReference type="EMBL" id="JAYMGO010000007">
    <property type="protein sequence ID" value="KAL1270562.1"/>
    <property type="molecule type" value="Genomic_DNA"/>
</dbReference>
<dbReference type="Proteomes" id="UP001558613">
    <property type="component" value="Unassembled WGS sequence"/>
</dbReference>
<name>A0ABR3N115_9TELE</name>